<dbReference type="Proteomes" id="UP000319160">
    <property type="component" value="Unassembled WGS sequence"/>
</dbReference>
<dbReference type="GO" id="GO:0008270">
    <property type="term" value="F:zinc ion binding"/>
    <property type="evidence" value="ECO:0007669"/>
    <property type="project" value="InterPro"/>
</dbReference>
<evidence type="ECO:0000313" key="2">
    <source>
        <dbReference type="Proteomes" id="UP000319160"/>
    </source>
</evidence>
<dbReference type="EMBL" id="VFLP01000038">
    <property type="protein sequence ID" value="TRX92297.1"/>
    <property type="molecule type" value="Genomic_DNA"/>
</dbReference>
<keyword evidence="2" id="KW-1185">Reference proteome</keyword>
<reference evidence="2" key="1">
    <citation type="submission" date="2019-06" db="EMBL/GenBank/DDBJ databases">
        <title>Draft genome sequence of the griseofulvin-producing fungus Xylaria cubensis strain G536.</title>
        <authorList>
            <person name="Mead M.E."/>
            <person name="Raja H.A."/>
            <person name="Steenwyk J.L."/>
            <person name="Knowles S.L."/>
            <person name="Oberlies N.H."/>
            <person name="Rokas A."/>
        </authorList>
    </citation>
    <scope>NUCLEOTIDE SEQUENCE [LARGE SCALE GENOMIC DNA]</scope>
    <source>
        <strain evidence="2">G536</strain>
    </source>
</reference>
<evidence type="ECO:0000313" key="1">
    <source>
        <dbReference type="EMBL" id="TRX92297.1"/>
    </source>
</evidence>
<dbReference type="STRING" id="2512241.A0A553HWJ5"/>
<sequence>MSHESVWYSRPRSYGKGARQCRVCTHKAGLIRKYGLNLCLPVNWRSISPITIPPSPPQLYQSIYPLANELVERKHAAYCAERNGSDSLAQDMDIWPLERKTRAWKNGRGLGYNITRNAESLIPILPSQHVLSFTVGIVNIADRRITLIDTA</sequence>
<dbReference type="GO" id="GO:0022627">
    <property type="term" value="C:cytosolic small ribosomal subunit"/>
    <property type="evidence" value="ECO:0007669"/>
    <property type="project" value="TreeGrafter"/>
</dbReference>
<protein>
    <submittedName>
        <fullName evidence="1">Uncharacterized protein</fullName>
    </submittedName>
</protein>
<organism evidence="1 2">
    <name type="scientific">Xylaria flabelliformis</name>
    <dbReference type="NCBI Taxonomy" id="2512241"/>
    <lineage>
        <taxon>Eukaryota</taxon>
        <taxon>Fungi</taxon>
        <taxon>Dikarya</taxon>
        <taxon>Ascomycota</taxon>
        <taxon>Pezizomycotina</taxon>
        <taxon>Sordariomycetes</taxon>
        <taxon>Xylariomycetidae</taxon>
        <taxon>Xylariales</taxon>
        <taxon>Xylariaceae</taxon>
        <taxon>Xylaria</taxon>
    </lineage>
</organism>
<dbReference type="AlphaFoldDB" id="A0A553HWJ5"/>
<dbReference type="GO" id="GO:0003735">
    <property type="term" value="F:structural constituent of ribosome"/>
    <property type="evidence" value="ECO:0007669"/>
    <property type="project" value="InterPro"/>
</dbReference>
<gene>
    <name evidence="1" type="ORF">FHL15_006912</name>
</gene>
<comment type="caution">
    <text evidence="1">The sequence shown here is derived from an EMBL/GenBank/DDBJ whole genome shotgun (WGS) entry which is preliminary data.</text>
</comment>
<accession>A0A553HWJ5</accession>
<name>A0A553HWJ5_9PEZI</name>
<proteinExistence type="predicted"/>
<dbReference type="GO" id="GO:0002181">
    <property type="term" value="P:cytoplasmic translation"/>
    <property type="evidence" value="ECO:0007669"/>
    <property type="project" value="TreeGrafter"/>
</dbReference>
<dbReference type="InterPro" id="IPR039744">
    <property type="entry name" value="RIbosomal_uS14_euk_arc"/>
</dbReference>
<dbReference type="PANTHER" id="PTHR12010">
    <property type="entry name" value="40S RIBOSOMAL PROTEIN S29"/>
    <property type="match status" value="1"/>
</dbReference>
<dbReference type="PANTHER" id="PTHR12010:SF2">
    <property type="entry name" value="40S RIBOSOMAL PROTEIN S29"/>
    <property type="match status" value="1"/>
</dbReference>
<dbReference type="OrthoDB" id="10252683at2759"/>
<dbReference type="Gene3D" id="4.10.830.10">
    <property type="entry name" value="30s Ribosomal Protein S14, Chain N"/>
    <property type="match status" value="1"/>
</dbReference>
<dbReference type="InterPro" id="IPR043140">
    <property type="entry name" value="Ribosomal_uS14_sf"/>
</dbReference>